<dbReference type="AlphaFoldDB" id="A0A916E404"/>
<dbReference type="EMBL" id="CAGKOT010000015">
    <property type="protein sequence ID" value="CAB5360546.1"/>
    <property type="molecule type" value="Genomic_DNA"/>
</dbReference>
<accession>A0A916E404</accession>
<evidence type="ECO:0000313" key="1">
    <source>
        <dbReference type="EMBL" id="CAB5360546.1"/>
    </source>
</evidence>
<dbReference type="Proteomes" id="UP000684084">
    <property type="component" value="Unassembled WGS sequence"/>
</dbReference>
<gene>
    <name evidence="1" type="ORF">CHRIB12_LOCUS8238</name>
</gene>
<sequence length="186" mass="21371">MILDGLLFRYLDVWESGVNQISTKLMTPKEFVNGKVIVTADWTHEIFYVGPPEYRLETLEMQGGGVFNNISRFSAFTGLFFSRLADKLNRWIDLPVDTNFWRSARAVPLANGITAQPIMANDRRRAIRSVSITSSDIKKDLTAKILPDWLLVRLGVPRIRERLVLPLNRLMLIVEIINNLILNRLF</sequence>
<evidence type="ECO:0000313" key="2">
    <source>
        <dbReference type="Proteomes" id="UP000684084"/>
    </source>
</evidence>
<comment type="caution">
    <text evidence="1">The sequence shown here is derived from an EMBL/GenBank/DDBJ whole genome shotgun (WGS) entry which is preliminary data.</text>
</comment>
<name>A0A916E404_9GLOM</name>
<dbReference type="OrthoDB" id="2463784at2759"/>
<reference evidence="1" key="1">
    <citation type="submission" date="2020-05" db="EMBL/GenBank/DDBJ databases">
        <authorList>
            <person name="Rincon C."/>
            <person name="Sanders R I."/>
            <person name="Robbins C."/>
            <person name="Chaturvedi A."/>
        </authorList>
    </citation>
    <scope>NUCLEOTIDE SEQUENCE</scope>
    <source>
        <strain evidence="1">CHB12</strain>
    </source>
</reference>
<proteinExistence type="predicted"/>
<organism evidence="1 2">
    <name type="scientific">Rhizophagus irregularis</name>
    <dbReference type="NCBI Taxonomy" id="588596"/>
    <lineage>
        <taxon>Eukaryota</taxon>
        <taxon>Fungi</taxon>
        <taxon>Fungi incertae sedis</taxon>
        <taxon>Mucoromycota</taxon>
        <taxon>Glomeromycotina</taxon>
        <taxon>Glomeromycetes</taxon>
        <taxon>Glomerales</taxon>
        <taxon>Glomeraceae</taxon>
        <taxon>Rhizophagus</taxon>
    </lineage>
</organism>
<protein>
    <submittedName>
        <fullName evidence="1">Uncharacterized protein</fullName>
    </submittedName>
</protein>